<dbReference type="PANTHER" id="PTHR42919:SF8">
    <property type="entry name" value="N-ALPHA-ACETYLTRANSFERASE 50"/>
    <property type="match status" value="1"/>
</dbReference>
<dbReference type="GO" id="GO:0031415">
    <property type="term" value="C:NatA complex"/>
    <property type="evidence" value="ECO:0007669"/>
    <property type="project" value="TreeGrafter"/>
</dbReference>
<reference key="2">
    <citation type="submission" date="2011-10" db="EMBL/GenBank/DDBJ databases">
        <title>The genome and transcriptome sequence of Clonorchis sinensis provide insights into the carcinogenic liver fluke.</title>
        <authorList>
            <person name="Wang X."/>
            <person name="Huang Y."/>
            <person name="Chen W."/>
            <person name="Liu H."/>
            <person name="Guo L."/>
            <person name="Chen Y."/>
            <person name="Luo F."/>
            <person name="Zhou W."/>
            <person name="Sun J."/>
            <person name="Mao Q."/>
            <person name="Liang P."/>
            <person name="Zhou C."/>
            <person name="Tian Y."/>
            <person name="Men J."/>
            <person name="Lv X."/>
            <person name="Huang L."/>
            <person name="Zhou J."/>
            <person name="Hu Y."/>
            <person name="Li R."/>
            <person name="Zhang F."/>
            <person name="Lei H."/>
            <person name="Li X."/>
            <person name="Hu X."/>
            <person name="Liang C."/>
            <person name="Xu J."/>
            <person name="Wu Z."/>
            <person name="Yu X."/>
        </authorList>
    </citation>
    <scope>NUCLEOTIDE SEQUENCE</scope>
    <source>
        <strain>Henan</strain>
    </source>
</reference>
<keyword evidence="14" id="KW-1185">Reference proteome</keyword>
<evidence type="ECO:0000256" key="4">
    <source>
        <dbReference type="ARBA" id="ARBA00048251"/>
    </source>
</evidence>
<organism evidence="13 14">
    <name type="scientific">Clonorchis sinensis</name>
    <name type="common">Chinese liver fluke</name>
    <dbReference type="NCBI Taxonomy" id="79923"/>
    <lineage>
        <taxon>Eukaryota</taxon>
        <taxon>Metazoa</taxon>
        <taxon>Spiralia</taxon>
        <taxon>Lophotrochozoa</taxon>
        <taxon>Platyhelminthes</taxon>
        <taxon>Trematoda</taxon>
        <taxon>Digenea</taxon>
        <taxon>Opisthorchiida</taxon>
        <taxon>Opisthorchiata</taxon>
        <taxon>Opisthorchiidae</taxon>
        <taxon>Clonorchis</taxon>
    </lineage>
</organism>
<dbReference type="InterPro" id="IPR000182">
    <property type="entry name" value="GNAT_dom"/>
</dbReference>
<evidence type="ECO:0000256" key="7">
    <source>
        <dbReference type="ARBA" id="ARBA00048618"/>
    </source>
</evidence>
<evidence type="ECO:0000313" key="13">
    <source>
        <dbReference type="EMBL" id="GAA54357.1"/>
    </source>
</evidence>
<protein>
    <recommendedName>
        <fullName evidence="3">N-terminal methionine N(alpha)-acetyltransferase NatE</fullName>
        <ecNumber evidence="3">2.3.1.258</ecNumber>
    </recommendedName>
</protein>
<dbReference type="GO" id="GO:0007064">
    <property type="term" value="P:mitotic sister chromatid cohesion"/>
    <property type="evidence" value="ECO:0007669"/>
    <property type="project" value="TreeGrafter"/>
</dbReference>
<comment type="catalytic activity">
    <reaction evidence="7">
        <text>N-terminal L-methionyl-L-lysyl-[protein] + acetyl-CoA = N-terminal N(alpha)-acetyl-L-methionyl-L-lysyl-[protein] + CoA + H(+)</text>
        <dbReference type="Rhea" id="RHEA:50580"/>
        <dbReference type="Rhea" id="RHEA-COMP:12734"/>
        <dbReference type="Rhea" id="RHEA-COMP:12735"/>
        <dbReference type="ChEBI" id="CHEBI:15378"/>
        <dbReference type="ChEBI" id="CHEBI:57287"/>
        <dbReference type="ChEBI" id="CHEBI:57288"/>
        <dbReference type="ChEBI" id="CHEBI:133406"/>
        <dbReference type="ChEBI" id="CHEBI:133407"/>
        <dbReference type="EC" id="2.3.1.258"/>
    </reaction>
</comment>
<comment type="catalytic activity">
    <reaction evidence="5">
        <text>N-terminal L-methionyl-L-tyrosyl-[protein] + acetyl-CoA = N-terminal N(alpha)-acetyl-L-methionyl-L-tyrosyl-[protein] + CoA + H(+)</text>
        <dbReference type="Rhea" id="RHEA:50532"/>
        <dbReference type="Rhea" id="RHEA-COMP:12717"/>
        <dbReference type="Rhea" id="RHEA-COMP:12718"/>
        <dbReference type="ChEBI" id="CHEBI:15378"/>
        <dbReference type="ChEBI" id="CHEBI:57287"/>
        <dbReference type="ChEBI" id="CHEBI:57288"/>
        <dbReference type="ChEBI" id="CHEBI:133384"/>
        <dbReference type="ChEBI" id="CHEBI:133385"/>
        <dbReference type="EC" id="2.3.1.258"/>
    </reaction>
</comment>
<evidence type="ECO:0000256" key="2">
    <source>
        <dbReference type="ARBA" id="ARBA00023315"/>
    </source>
</evidence>
<dbReference type="InterPro" id="IPR016181">
    <property type="entry name" value="Acyl_CoA_acyltransferase"/>
</dbReference>
<dbReference type="PROSITE" id="PS51186">
    <property type="entry name" value="GNAT"/>
    <property type="match status" value="1"/>
</dbReference>
<keyword evidence="2" id="KW-0012">Acyltransferase</keyword>
<dbReference type="SUPFAM" id="SSF55729">
    <property type="entry name" value="Acyl-CoA N-acyltransferases (Nat)"/>
    <property type="match status" value="1"/>
</dbReference>
<keyword evidence="1 13" id="KW-0808">Transferase</keyword>
<sequence>MTLGLRGIWWVRTHVESKRSVERLRSKCRIDLLQPVSLRVANRSTISLTAFDGVELKSNSFPLSEESPATVFTKFAPRSGSINDISVLVNYSTVMGHSQPSPDDESDVGSAVSTAFTMSVAPAVTQDVAFRVRKKLDPALYRIELGQLTQHNIKQLRLINQVVFPVSYTEKFYTDVLKNSHMCRLAYFNDIVVGAVSYRVDNVSVKLEGSGADDVAAPPSSVVKKCYIMTLGCLAPYRGLGIGTVMLKHVVRFCHKHGSIKSIYLHVHVENDVAVAFYKHFGFEITGQVEGYYRSVQPQTAYILEKQLNPSDTIDSCDSD</sequence>
<comment type="catalytic activity">
    <reaction evidence="11">
        <text>N-terminal L-methionyl-L-threonyl-[protein] + acetyl-CoA = N-terminal N(alpha)-acetyl-L-methionyl-L-threonyl-[protein] + CoA + H(+)</text>
        <dbReference type="Rhea" id="RHEA:50576"/>
        <dbReference type="Rhea" id="RHEA-COMP:12732"/>
        <dbReference type="Rhea" id="RHEA-COMP:12733"/>
        <dbReference type="ChEBI" id="CHEBI:15378"/>
        <dbReference type="ChEBI" id="CHEBI:57287"/>
        <dbReference type="ChEBI" id="CHEBI:57288"/>
        <dbReference type="ChEBI" id="CHEBI:133404"/>
        <dbReference type="ChEBI" id="CHEBI:133405"/>
        <dbReference type="EC" id="2.3.1.258"/>
    </reaction>
</comment>
<gene>
    <name evidence="13" type="ORF">CLF_102498</name>
</gene>
<comment type="catalytic activity">
    <reaction evidence="8">
        <text>N-terminal L-methionyl-L-valyl-[protein] + acetyl-CoA = N-terminal N(alpha)-acetyl-L-methionyl-L-valyl-[protein] + CoA + H(+)</text>
        <dbReference type="Rhea" id="RHEA:50572"/>
        <dbReference type="Rhea" id="RHEA-COMP:12730"/>
        <dbReference type="Rhea" id="RHEA-COMP:12731"/>
        <dbReference type="ChEBI" id="CHEBI:15378"/>
        <dbReference type="ChEBI" id="CHEBI:57287"/>
        <dbReference type="ChEBI" id="CHEBI:57288"/>
        <dbReference type="ChEBI" id="CHEBI:133402"/>
        <dbReference type="ChEBI" id="CHEBI:133403"/>
        <dbReference type="EC" id="2.3.1.258"/>
    </reaction>
</comment>
<dbReference type="Proteomes" id="UP000008909">
    <property type="component" value="Unassembled WGS sequence"/>
</dbReference>
<accession>G7YN26</accession>
<proteinExistence type="predicted"/>
<evidence type="ECO:0000256" key="3">
    <source>
        <dbReference type="ARBA" id="ARBA00039121"/>
    </source>
</evidence>
<dbReference type="AlphaFoldDB" id="G7YN26"/>
<evidence type="ECO:0000256" key="10">
    <source>
        <dbReference type="ARBA" id="ARBA00049103"/>
    </source>
</evidence>
<dbReference type="Gene3D" id="3.40.630.30">
    <property type="match status" value="1"/>
</dbReference>
<dbReference type="CDD" id="cd04301">
    <property type="entry name" value="NAT_SF"/>
    <property type="match status" value="1"/>
</dbReference>
<evidence type="ECO:0000256" key="6">
    <source>
        <dbReference type="ARBA" id="ARBA00048490"/>
    </source>
</evidence>
<dbReference type="EMBL" id="DF143886">
    <property type="protein sequence ID" value="GAA54357.1"/>
    <property type="molecule type" value="Genomic_DNA"/>
</dbReference>
<dbReference type="EC" id="2.3.1.258" evidence="3"/>
<comment type="catalytic activity">
    <reaction evidence="4">
        <text>N-terminal L-methionyl-L-seryl-[protein] + acetyl-CoA = N-terminal N(alpha)-acetyl-L-methionyl-L-seryl-[protein] + CoA + H(+)</text>
        <dbReference type="Rhea" id="RHEA:50568"/>
        <dbReference type="Rhea" id="RHEA-COMP:12728"/>
        <dbReference type="Rhea" id="RHEA-COMP:12729"/>
        <dbReference type="ChEBI" id="CHEBI:15378"/>
        <dbReference type="ChEBI" id="CHEBI:57287"/>
        <dbReference type="ChEBI" id="CHEBI:57288"/>
        <dbReference type="ChEBI" id="CHEBI:133400"/>
        <dbReference type="ChEBI" id="CHEBI:133401"/>
        <dbReference type="EC" id="2.3.1.258"/>
    </reaction>
</comment>
<comment type="catalytic activity">
    <reaction evidence="6">
        <text>N-terminal L-methionyl-L-phenylalanyl-[protein] + acetyl-CoA = N-terminal N(alpha)-acetyl-L-methionyl-L-phenylalanyl-[protein] + CoA + H(+)</text>
        <dbReference type="Rhea" id="RHEA:50528"/>
        <dbReference type="Rhea" id="RHEA-COMP:12715"/>
        <dbReference type="Rhea" id="RHEA-COMP:12716"/>
        <dbReference type="ChEBI" id="CHEBI:15378"/>
        <dbReference type="ChEBI" id="CHEBI:57287"/>
        <dbReference type="ChEBI" id="CHEBI:57288"/>
        <dbReference type="ChEBI" id="CHEBI:133382"/>
        <dbReference type="ChEBI" id="CHEBI:133383"/>
        <dbReference type="EC" id="2.3.1.258"/>
    </reaction>
</comment>
<comment type="catalytic activity">
    <reaction evidence="10">
        <text>N-terminal L-methionyl-L-leucyl-[protein] + acetyl-CoA = N-terminal N(alpha)-acetyl-L-methionyl-L-leucyl-[protein] + CoA + H(+)</text>
        <dbReference type="Rhea" id="RHEA:50520"/>
        <dbReference type="Rhea" id="RHEA-COMP:12711"/>
        <dbReference type="Rhea" id="RHEA-COMP:12712"/>
        <dbReference type="ChEBI" id="CHEBI:15378"/>
        <dbReference type="ChEBI" id="CHEBI:57287"/>
        <dbReference type="ChEBI" id="CHEBI:57288"/>
        <dbReference type="ChEBI" id="CHEBI:133377"/>
        <dbReference type="ChEBI" id="CHEBI:133378"/>
        <dbReference type="EC" id="2.3.1.258"/>
    </reaction>
</comment>
<dbReference type="InterPro" id="IPR051556">
    <property type="entry name" value="N-term/lysine_N-AcTrnsfr"/>
</dbReference>
<comment type="catalytic activity">
    <reaction evidence="9">
        <text>N-terminal L-methionyl-L-alanyl-[protein] + acetyl-CoA = N-terminal N(alpha)-acetyl-L-methionyl-L-alanyl-[protein] + CoA + H(+)</text>
        <dbReference type="Rhea" id="RHEA:50564"/>
        <dbReference type="Rhea" id="RHEA-COMP:12726"/>
        <dbReference type="Rhea" id="RHEA-COMP:12727"/>
        <dbReference type="ChEBI" id="CHEBI:15378"/>
        <dbReference type="ChEBI" id="CHEBI:57287"/>
        <dbReference type="ChEBI" id="CHEBI:57288"/>
        <dbReference type="ChEBI" id="CHEBI:133398"/>
        <dbReference type="ChEBI" id="CHEBI:133399"/>
        <dbReference type="EC" id="2.3.1.258"/>
    </reaction>
</comment>
<dbReference type="Pfam" id="PF00583">
    <property type="entry name" value="Acetyltransf_1"/>
    <property type="match status" value="1"/>
</dbReference>
<evidence type="ECO:0000256" key="11">
    <source>
        <dbReference type="ARBA" id="ARBA00049454"/>
    </source>
</evidence>
<evidence type="ECO:0000256" key="9">
    <source>
        <dbReference type="ARBA" id="ARBA00049002"/>
    </source>
</evidence>
<reference evidence="13" key="1">
    <citation type="journal article" date="2011" name="Genome Biol.">
        <title>The draft genome of the carcinogenic human liver fluke Clonorchis sinensis.</title>
        <authorList>
            <person name="Wang X."/>
            <person name="Chen W."/>
            <person name="Huang Y."/>
            <person name="Sun J."/>
            <person name="Men J."/>
            <person name="Liu H."/>
            <person name="Luo F."/>
            <person name="Guo L."/>
            <person name="Lv X."/>
            <person name="Deng C."/>
            <person name="Zhou C."/>
            <person name="Fan Y."/>
            <person name="Li X."/>
            <person name="Huang L."/>
            <person name="Hu Y."/>
            <person name="Liang C."/>
            <person name="Hu X."/>
            <person name="Xu J."/>
            <person name="Yu X."/>
        </authorList>
    </citation>
    <scope>NUCLEOTIDE SEQUENCE [LARGE SCALE GENOMIC DNA]</scope>
    <source>
        <strain evidence="13">Henan</strain>
    </source>
</reference>
<name>G7YN26_CLOSI</name>
<dbReference type="FunFam" id="3.40.630.30:FF:000006">
    <property type="entry name" value="Putative n-alpha-acetyltransferase 50"/>
    <property type="match status" value="1"/>
</dbReference>
<evidence type="ECO:0000256" key="5">
    <source>
        <dbReference type="ARBA" id="ARBA00048335"/>
    </source>
</evidence>
<evidence type="ECO:0000313" key="14">
    <source>
        <dbReference type="Proteomes" id="UP000008909"/>
    </source>
</evidence>
<evidence type="ECO:0000259" key="12">
    <source>
        <dbReference type="PROSITE" id="PS51186"/>
    </source>
</evidence>
<evidence type="ECO:0000256" key="8">
    <source>
        <dbReference type="ARBA" id="ARBA00048799"/>
    </source>
</evidence>
<dbReference type="GO" id="GO:0120518">
    <property type="term" value="F:protein N-terminal-methionine acetyltransferase activity"/>
    <property type="evidence" value="ECO:0007669"/>
    <property type="project" value="UniProtKB-EC"/>
</dbReference>
<evidence type="ECO:0000256" key="1">
    <source>
        <dbReference type="ARBA" id="ARBA00022679"/>
    </source>
</evidence>
<feature type="domain" description="N-acetyltransferase" evidence="12">
    <location>
        <begin position="143"/>
        <end position="309"/>
    </location>
</feature>
<dbReference type="PANTHER" id="PTHR42919">
    <property type="entry name" value="N-ALPHA-ACETYLTRANSFERASE"/>
    <property type="match status" value="1"/>
</dbReference>